<organism evidence="2 3">
    <name type="scientific">Cellulomonas avistercoris</name>
    <dbReference type="NCBI Taxonomy" id="2762242"/>
    <lineage>
        <taxon>Bacteria</taxon>
        <taxon>Bacillati</taxon>
        <taxon>Actinomycetota</taxon>
        <taxon>Actinomycetes</taxon>
        <taxon>Micrococcales</taxon>
        <taxon>Cellulomonadaceae</taxon>
        <taxon>Cellulomonas</taxon>
    </lineage>
</organism>
<reference evidence="2 3" key="1">
    <citation type="submission" date="2020-08" db="EMBL/GenBank/DDBJ databases">
        <title>A Genomic Blueprint of the Chicken Gut Microbiome.</title>
        <authorList>
            <person name="Gilroy R."/>
            <person name="Ravi A."/>
            <person name="Getino M."/>
            <person name="Pursley I."/>
            <person name="Horton D.L."/>
            <person name="Alikhan N.-F."/>
            <person name="Baker D."/>
            <person name="Gharbi K."/>
            <person name="Hall N."/>
            <person name="Watson M."/>
            <person name="Adriaenssens E.M."/>
            <person name="Foster-Nyarko E."/>
            <person name="Jarju S."/>
            <person name="Secka A."/>
            <person name="Antonio M."/>
            <person name="Oren A."/>
            <person name="Chaudhuri R."/>
            <person name="La Ragione R.M."/>
            <person name="Hildebrand F."/>
            <person name="Pallen M.J."/>
        </authorList>
    </citation>
    <scope>NUCLEOTIDE SEQUENCE [LARGE SCALE GENOMIC DNA]</scope>
    <source>
        <strain evidence="2 3">Sa3CUA2</strain>
    </source>
</reference>
<evidence type="ECO:0000313" key="2">
    <source>
        <dbReference type="EMBL" id="MBD7917238.1"/>
    </source>
</evidence>
<dbReference type="InterPro" id="IPR050445">
    <property type="entry name" value="Bact_polysacc_biosynth/exp"/>
</dbReference>
<dbReference type="Proteomes" id="UP000604241">
    <property type="component" value="Unassembled WGS sequence"/>
</dbReference>
<keyword evidence="3" id="KW-1185">Reference proteome</keyword>
<proteinExistence type="predicted"/>
<keyword evidence="1" id="KW-1133">Transmembrane helix</keyword>
<name>A0ABR8Q9Z1_9CELL</name>
<gene>
    <name evidence="2" type="ORF">H9657_02965</name>
</gene>
<accession>A0ABR8Q9Z1</accession>
<evidence type="ECO:0008006" key="4">
    <source>
        <dbReference type="Google" id="ProtNLM"/>
    </source>
</evidence>
<evidence type="ECO:0000313" key="3">
    <source>
        <dbReference type="Proteomes" id="UP000604241"/>
    </source>
</evidence>
<keyword evidence="1" id="KW-0812">Transmembrane</keyword>
<dbReference type="PANTHER" id="PTHR32309">
    <property type="entry name" value="TYROSINE-PROTEIN KINASE"/>
    <property type="match status" value="1"/>
</dbReference>
<sequence length="434" mass="43817">MHLDVAMRTLRRHGVWAALIVLLALATGWAVLRFVPPTWTAETRVLYAVTGLTGVDQGVPAGALAAARAAQDAELAGSPAVLQPVIDDLGLQDVTVRELGTAVQATATGTFLDVEVGLGDPEVAARVAESVVAQLALRAADDQLAPAAAAPDAPVVTLDLAVVAPAVEPERPSSPDPLLTMAGALLVGLFLAALLLTWRARTDQVVDDEHDLAAATPAPVLAHVRVPARVTLADAVTQPPGDVAGLRTALLARAGDRAHTSVAVVACGAGASLEVAAALARAYAGTGRDTLLVEGDLAAPRLAAGLGLSGPGLADVLAGVVSVVQAAHATRVPGLRVLAAGDAEGDRTDLVASRQSEKAWDDVRASAEVVVVATGPVDVAAAVLAAACDEVVLLVAPGRTRRDDVRAAVHTLQAAGTSVGGVVWVSRGRQADAT</sequence>
<feature type="transmembrane region" description="Helical" evidence="1">
    <location>
        <begin position="178"/>
        <end position="198"/>
    </location>
</feature>
<keyword evidence="1" id="KW-0472">Membrane</keyword>
<dbReference type="InterPro" id="IPR027417">
    <property type="entry name" value="P-loop_NTPase"/>
</dbReference>
<dbReference type="RefSeq" id="WP_191780196.1">
    <property type="nucleotide sequence ID" value="NZ_JACSQV010000002.1"/>
</dbReference>
<dbReference type="EMBL" id="JACSQV010000002">
    <property type="protein sequence ID" value="MBD7917238.1"/>
    <property type="molecule type" value="Genomic_DNA"/>
</dbReference>
<protein>
    <recommendedName>
        <fullName evidence="4">Polysaccharide chain length determinant N-terminal domain-containing protein</fullName>
    </recommendedName>
</protein>
<comment type="caution">
    <text evidence="2">The sequence shown here is derived from an EMBL/GenBank/DDBJ whole genome shotgun (WGS) entry which is preliminary data.</text>
</comment>
<dbReference type="Gene3D" id="3.40.50.300">
    <property type="entry name" value="P-loop containing nucleotide triphosphate hydrolases"/>
    <property type="match status" value="1"/>
</dbReference>
<dbReference type="SUPFAM" id="SSF52540">
    <property type="entry name" value="P-loop containing nucleoside triphosphate hydrolases"/>
    <property type="match status" value="1"/>
</dbReference>
<evidence type="ECO:0000256" key="1">
    <source>
        <dbReference type="SAM" id="Phobius"/>
    </source>
</evidence>
<dbReference type="PANTHER" id="PTHR32309:SF31">
    <property type="entry name" value="CAPSULAR EXOPOLYSACCHARIDE FAMILY"/>
    <property type="match status" value="1"/>
</dbReference>